<protein>
    <submittedName>
        <fullName evidence="3">Uncharacterized protein</fullName>
    </submittedName>
</protein>
<keyword evidence="4" id="KW-1185">Reference proteome</keyword>
<keyword evidence="2" id="KW-0812">Transmembrane</keyword>
<dbReference type="AlphaFoldDB" id="A0A423U3A6"/>
<evidence type="ECO:0000256" key="2">
    <source>
        <dbReference type="SAM" id="Phobius"/>
    </source>
</evidence>
<feature type="transmembrane region" description="Helical" evidence="2">
    <location>
        <begin position="173"/>
        <end position="193"/>
    </location>
</feature>
<evidence type="ECO:0000313" key="3">
    <source>
        <dbReference type="EMBL" id="ROT83185.1"/>
    </source>
</evidence>
<keyword evidence="2" id="KW-1133">Transmembrane helix</keyword>
<proteinExistence type="predicted"/>
<gene>
    <name evidence="3" type="ORF">C7M84_023645</name>
</gene>
<keyword evidence="2" id="KW-0472">Membrane</keyword>
<dbReference type="EMBL" id="QCYY01000722">
    <property type="protein sequence ID" value="ROT83185.1"/>
    <property type="molecule type" value="Genomic_DNA"/>
</dbReference>
<reference evidence="3 4" key="1">
    <citation type="submission" date="2018-04" db="EMBL/GenBank/DDBJ databases">
        <authorList>
            <person name="Zhang X."/>
            <person name="Yuan J."/>
            <person name="Li F."/>
            <person name="Xiang J."/>
        </authorList>
    </citation>
    <scope>NUCLEOTIDE SEQUENCE [LARGE SCALE GENOMIC DNA]</scope>
    <source>
        <tissue evidence="3">Muscle</tissue>
    </source>
</reference>
<feature type="transmembrane region" description="Helical" evidence="2">
    <location>
        <begin position="143"/>
        <end position="161"/>
    </location>
</feature>
<evidence type="ECO:0000256" key="1">
    <source>
        <dbReference type="SAM" id="MobiDB-lite"/>
    </source>
</evidence>
<name>A0A423U3A6_PENVA</name>
<dbReference type="Proteomes" id="UP000283509">
    <property type="component" value="Unassembled WGS sequence"/>
</dbReference>
<feature type="region of interest" description="Disordered" evidence="1">
    <location>
        <begin position="269"/>
        <end position="329"/>
    </location>
</feature>
<reference evidence="3 4" key="2">
    <citation type="submission" date="2019-01" db="EMBL/GenBank/DDBJ databases">
        <title>The decoding of complex shrimp genome reveals the adaptation for benthos swimmer, frequently molting mechanism and breeding impact on genome.</title>
        <authorList>
            <person name="Sun Y."/>
            <person name="Gao Y."/>
            <person name="Yu Y."/>
        </authorList>
    </citation>
    <scope>NUCLEOTIDE SEQUENCE [LARGE SCALE GENOMIC DNA]</scope>
    <source>
        <tissue evidence="3">Muscle</tissue>
    </source>
</reference>
<feature type="compositionally biased region" description="Pro residues" evidence="1">
    <location>
        <begin position="320"/>
        <end position="329"/>
    </location>
</feature>
<sequence>MHFWMDKRTVCGQLRAPPLWSPRPYFPKPRHAHVTPPQRFHRFDSMLIDSRPRSEGRCTRCSRTGPAMGSSSHTPSDDDDDLAARAHLADSALGTSAPGEEVRLTRLNVPTDSSSRRTSANSSSMYSRTPDNFNLFRMGGINWCVWMAFVIITLLLVPAHLYLKNFDYRGELIGIFFVIILLFLVCFSVSLFHTKTRAILLHRLNLEDDARSCPMDSETASPARRRPFFPSGGAAHNRLARHAARSPVRVSRSTPDLLINGQTADAAARSLAQEARRNHHASRSVRRGEIADGTGDPPPYHVAIMLPAPTHSSPVRNCETPPPAYEVVQ</sequence>
<comment type="caution">
    <text evidence="3">The sequence shown here is derived from an EMBL/GenBank/DDBJ whole genome shotgun (WGS) entry which is preliminary data.</text>
</comment>
<evidence type="ECO:0000313" key="4">
    <source>
        <dbReference type="Proteomes" id="UP000283509"/>
    </source>
</evidence>
<accession>A0A423U3A6</accession>
<organism evidence="3 4">
    <name type="scientific">Penaeus vannamei</name>
    <name type="common">Whiteleg shrimp</name>
    <name type="synonym">Litopenaeus vannamei</name>
    <dbReference type="NCBI Taxonomy" id="6689"/>
    <lineage>
        <taxon>Eukaryota</taxon>
        <taxon>Metazoa</taxon>
        <taxon>Ecdysozoa</taxon>
        <taxon>Arthropoda</taxon>
        <taxon>Crustacea</taxon>
        <taxon>Multicrustacea</taxon>
        <taxon>Malacostraca</taxon>
        <taxon>Eumalacostraca</taxon>
        <taxon>Eucarida</taxon>
        <taxon>Decapoda</taxon>
        <taxon>Dendrobranchiata</taxon>
        <taxon>Penaeoidea</taxon>
        <taxon>Penaeidae</taxon>
        <taxon>Penaeus</taxon>
    </lineage>
</organism>
<feature type="region of interest" description="Disordered" evidence="1">
    <location>
        <begin position="51"/>
        <end position="81"/>
    </location>
</feature>
<feature type="region of interest" description="Disordered" evidence="1">
    <location>
        <begin position="106"/>
        <end position="126"/>
    </location>
</feature>
<feature type="compositionally biased region" description="Low complexity" evidence="1">
    <location>
        <begin position="111"/>
        <end position="126"/>
    </location>
</feature>
<dbReference type="OrthoDB" id="7683804at2759"/>